<evidence type="ECO:0000256" key="12">
    <source>
        <dbReference type="PIRSR" id="PIRSR600183-50"/>
    </source>
</evidence>
<reference evidence="16 17" key="1">
    <citation type="submission" date="2019-03" db="EMBL/GenBank/DDBJ databases">
        <title>Metabolic potential of uncultured bacteria and archaea associated with petroleum seepage in deep-sea sediments.</title>
        <authorList>
            <person name="Dong X."/>
            <person name="Hubert C."/>
        </authorList>
    </citation>
    <scope>NUCLEOTIDE SEQUENCE [LARGE SCALE GENOMIC DNA]</scope>
    <source>
        <strain evidence="16">E29_bin28</strain>
    </source>
</reference>
<accession>A0A523YP88</accession>
<feature type="binding site" evidence="11">
    <location>
        <position position="322"/>
    </location>
    <ligand>
        <name>substrate</name>
    </ligand>
</feature>
<feature type="binding site" evidence="11">
    <location>
        <position position="379"/>
    </location>
    <ligand>
        <name>substrate</name>
    </ligand>
</feature>
<evidence type="ECO:0000256" key="11">
    <source>
        <dbReference type="HAMAP-Rule" id="MF_02120"/>
    </source>
</evidence>
<dbReference type="PRINTS" id="PR01181">
    <property type="entry name" value="DAPDCRBXLASE"/>
</dbReference>
<feature type="binding site" evidence="11">
    <location>
        <begin position="279"/>
        <end position="282"/>
    </location>
    <ligand>
        <name>pyridoxal 5'-phosphate</name>
        <dbReference type="ChEBI" id="CHEBI:597326"/>
    </ligand>
</feature>
<dbReference type="EC" id="4.1.1.20" evidence="11"/>
<evidence type="ECO:0000256" key="7">
    <source>
        <dbReference type="ARBA" id="ARBA00050464"/>
    </source>
</evidence>
<dbReference type="InterPro" id="IPR029066">
    <property type="entry name" value="PLP-binding_barrel"/>
</dbReference>
<dbReference type="Gene3D" id="3.20.20.10">
    <property type="entry name" value="Alanine racemase"/>
    <property type="match status" value="1"/>
</dbReference>
<feature type="active site" description="Proton donor" evidence="12">
    <location>
        <position position="350"/>
    </location>
</feature>
<comment type="caution">
    <text evidence="16">The sequence shown here is derived from an EMBL/GenBank/DDBJ whole genome shotgun (WGS) entry which is preliminary data.</text>
</comment>
<comment type="function">
    <text evidence="10">Catalyzes the stereoinversion of LL-2,6-diaminopimelate (L,L-DAP) to meso-diaminopimelate (meso-DAP), a precursor of L-lysine and an essential component of the bacterial peptidoglycan.</text>
</comment>
<feature type="binding site" evidence="11">
    <location>
        <position position="282"/>
    </location>
    <ligand>
        <name>substrate</name>
    </ligand>
</feature>
<dbReference type="InterPro" id="IPR009006">
    <property type="entry name" value="Ala_racemase/Decarboxylase_C"/>
</dbReference>
<evidence type="ECO:0000256" key="2">
    <source>
        <dbReference type="ARBA" id="ARBA00022605"/>
    </source>
</evidence>
<keyword evidence="4 11" id="KW-0663">Pyridoxal phosphate</keyword>
<dbReference type="SUPFAM" id="SSF50621">
    <property type="entry name" value="Alanine racemase C-terminal domain-like"/>
    <property type="match status" value="1"/>
</dbReference>
<dbReference type="HAMAP" id="MF_02120">
    <property type="entry name" value="LysA"/>
    <property type="match status" value="1"/>
</dbReference>
<evidence type="ECO:0000256" key="4">
    <source>
        <dbReference type="ARBA" id="ARBA00022898"/>
    </source>
</evidence>
<comment type="similarity">
    <text evidence="10">Belongs to the diaminopimelate epimerase family.</text>
</comment>
<evidence type="ECO:0000313" key="16">
    <source>
        <dbReference type="EMBL" id="TET93318.1"/>
    </source>
</evidence>
<feature type="binding site" evidence="11">
    <location>
        <position position="351"/>
    </location>
    <ligand>
        <name>substrate</name>
    </ligand>
</feature>
<dbReference type="InterPro" id="IPR000183">
    <property type="entry name" value="Orn/DAP/Arg_de-COase"/>
</dbReference>
<keyword evidence="6 11" id="KW-0456">Lyase</keyword>
<comment type="subunit">
    <text evidence="10">Homodimer.</text>
</comment>
<organism evidence="16 17">
    <name type="scientific">Aerophobetes bacterium</name>
    <dbReference type="NCBI Taxonomy" id="2030807"/>
    <lineage>
        <taxon>Bacteria</taxon>
        <taxon>Candidatus Aerophobota</taxon>
    </lineage>
</organism>
<feature type="binding site" evidence="10">
    <location>
        <begin position="657"/>
        <end position="658"/>
    </location>
    <ligand>
        <name>substrate</name>
    </ligand>
</feature>
<feature type="binding site" evidence="10">
    <location>
        <position position="464"/>
    </location>
    <ligand>
        <name>substrate</name>
    </ligand>
</feature>
<dbReference type="Gene3D" id="3.10.310.10">
    <property type="entry name" value="Diaminopimelate Epimerase, Chain A, domain 1"/>
    <property type="match status" value="2"/>
</dbReference>
<dbReference type="PROSITE" id="PS01326">
    <property type="entry name" value="DAP_EPIMERASE"/>
    <property type="match status" value="1"/>
</dbReference>
<feature type="active site" description="Proton acceptor" evidence="10">
    <location>
        <position position="656"/>
    </location>
</feature>
<dbReference type="GO" id="GO:0009089">
    <property type="term" value="P:lysine biosynthetic process via diaminopimelate"/>
    <property type="evidence" value="ECO:0007669"/>
    <property type="project" value="UniProtKB-UniRule"/>
</dbReference>
<feature type="site" description="Could be important to modulate the pK values of the two catalytic cysteine residues" evidence="10">
    <location>
        <position position="646"/>
    </location>
</feature>
<proteinExistence type="inferred from homology"/>
<dbReference type="EMBL" id="SOIJ01000122">
    <property type="protein sequence ID" value="TET93318.1"/>
    <property type="molecule type" value="Genomic_DNA"/>
</dbReference>
<dbReference type="SUPFAM" id="SSF51419">
    <property type="entry name" value="PLP-binding barrel"/>
    <property type="match status" value="1"/>
</dbReference>
<evidence type="ECO:0000256" key="8">
    <source>
        <dbReference type="ARBA" id="ARBA00060643"/>
    </source>
</evidence>
<dbReference type="NCBIfam" id="TIGR00652">
    <property type="entry name" value="DapF"/>
    <property type="match status" value="1"/>
</dbReference>
<keyword evidence="5 10" id="KW-0457">Lysine biosynthesis</keyword>
<sequence length="727" mass="80819">MPANRKSHFHYKAGELFCEEVPLGQVAEGVGTPLYLYSYNSLIDGYREVCHAFSKLSPLICYSVKANANLTLCRILATEGAGADILSGGELYKALQAGFPPQKIVFAGPGKNKEEIEYALRENIFIFNVESPGELRLIEKLSRQLNQTAKISLRINPDVDAKTHRYITTGKRENKFGLDFDEAEKLYPLIKKSPLLEPVGIHFHLGSQITSLQPYLRALEKILDFLELLKEKGLNLKYVDMGGGFGISYEEGKLPLNIMDLAEKIYPLIKKTGAKLILEPGRFLVGPAGVLITQVLYKKNRGKKRFIIVDAGMNDLIRPSLYGAYHQIKKLKEPHGTGSPEVVDVVGPVCESGDFFARERPLPQITEGEYLAIMDTGAYCFSMSFTYNARPRPAEVLVKKDQWWIIRERETYKDLIKEESIPKGLFSSFRGSPSSSKSCSARPLGEKKALSGPIPFTKLQGSGNDFIVIDNRSQFIKNRPEFSRTICPRKTSIGADGVLFLEKSRVADFKMRIFNPDGSEPGMCGNGARCIAKFAHLKKIVGEKCSFETLSGKIFSQVKKNRVRIRMKDPSRPQLNLEINLGDGSYTGHFLDTGVPHFVLFVPEVEKIDLPKTGSRIRYHGKFQPEGTNVDFAEIKDGTVKMRTYERGVEAETLSCGTGAVATALAANLVYALNSPVKIKTGGGDLKVYFQKSGTHNFTQVSLEGKAEVVYEGKWEGEVSQCSKDVM</sequence>
<dbReference type="InterPro" id="IPR022644">
    <property type="entry name" value="De-COase2_N"/>
</dbReference>
<comment type="subcellular location">
    <subcellularLocation>
        <location evidence="10">Cytoplasm</location>
    </subcellularLocation>
</comment>
<evidence type="ECO:0000256" key="6">
    <source>
        <dbReference type="ARBA" id="ARBA00023239"/>
    </source>
</evidence>
<dbReference type="GO" id="GO:0008837">
    <property type="term" value="F:diaminopimelate epimerase activity"/>
    <property type="evidence" value="ECO:0007669"/>
    <property type="project" value="UniProtKB-UniRule"/>
</dbReference>
<evidence type="ECO:0000256" key="10">
    <source>
        <dbReference type="HAMAP-Rule" id="MF_00197"/>
    </source>
</evidence>
<comment type="pathway">
    <text evidence="10">Amino-acid biosynthesis; L-lysine biosynthesis via DAP pathway; DL-2,6-diaminopimelate from LL-2,6-diaminopimelate: step 1/1.</text>
</comment>
<dbReference type="InterPro" id="IPR018510">
    <property type="entry name" value="DAP_epimerase_AS"/>
</dbReference>
<feature type="modified residue" description="N6-(pyridoxal phosphate)lysine" evidence="11 12">
    <location>
        <position position="65"/>
    </location>
</feature>
<name>A0A523YP88_UNCAE</name>
<dbReference type="InterPro" id="IPR022657">
    <property type="entry name" value="De-COase2_CS"/>
</dbReference>
<dbReference type="GO" id="GO:0008836">
    <property type="term" value="F:diaminopimelate decarboxylase activity"/>
    <property type="evidence" value="ECO:0007669"/>
    <property type="project" value="UniProtKB-UniRule"/>
</dbReference>
<dbReference type="InterPro" id="IPR002986">
    <property type="entry name" value="DAP_deCOOHase_LysA"/>
</dbReference>
<dbReference type="EC" id="5.1.1.7" evidence="10"/>
<comment type="function">
    <text evidence="11">Specifically catalyzes the decarboxylation of meso-diaminopimelate (meso-DAP) to L-lysine.</text>
</comment>
<dbReference type="AlphaFoldDB" id="A0A523YP88"/>
<dbReference type="PANTHER" id="PTHR43727:SF2">
    <property type="entry name" value="GROUP IV DECARBOXYLASE"/>
    <property type="match status" value="1"/>
</dbReference>
<evidence type="ECO:0000256" key="14">
    <source>
        <dbReference type="RuleBase" id="RU003738"/>
    </source>
</evidence>
<feature type="binding site" evidence="10">
    <location>
        <position position="629"/>
    </location>
    <ligand>
        <name>substrate</name>
    </ligand>
</feature>
<gene>
    <name evidence="11 16" type="primary">lysA</name>
    <name evidence="10" type="synonym">dapF</name>
    <name evidence="16" type="ORF">E3J33_02115</name>
</gene>
<dbReference type="GO" id="GO:0030170">
    <property type="term" value="F:pyridoxal phosphate binding"/>
    <property type="evidence" value="ECO:0007669"/>
    <property type="project" value="UniProtKB-UniRule"/>
</dbReference>
<dbReference type="Pfam" id="PF01678">
    <property type="entry name" value="DAP_epimerase"/>
    <property type="match status" value="2"/>
</dbReference>
<dbReference type="SUPFAM" id="SSF54506">
    <property type="entry name" value="Diaminopimelate epimerase-like"/>
    <property type="match status" value="2"/>
</dbReference>
<comment type="cofactor">
    <cofactor evidence="1 11 12 14">
        <name>pyridoxal 5'-phosphate</name>
        <dbReference type="ChEBI" id="CHEBI:597326"/>
    </cofactor>
</comment>
<feature type="binding site" evidence="11">
    <location>
        <position position="379"/>
    </location>
    <ligand>
        <name>pyridoxal 5'-phosphate</name>
        <dbReference type="ChEBI" id="CHEBI:597326"/>
    </ligand>
</feature>
<dbReference type="CDD" id="cd06828">
    <property type="entry name" value="PLPDE_III_DapDC"/>
    <property type="match status" value="1"/>
</dbReference>
<feature type="binding site" evidence="11">
    <location>
        <position position="244"/>
    </location>
    <ligand>
        <name>pyridoxal 5'-phosphate</name>
        <dbReference type="ChEBI" id="CHEBI:597326"/>
    </ligand>
</feature>
<keyword evidence="10" id="KW-0413">Isomerase</keyword>
<dbReference type="GO" id="GO:0005737">
    <property type="term" value="C:cytoplasm"/>
    <property type="evidence" value="ECO:0007669"/>
    <property type="project" value="UniProtKB-SubCell"/>
</dbReference>
<feature type="binding site" evidence="10">
    <location>
        <begin position="646"/>
        <end position="647"/>
    </location>
    <ligand>
        <name>substrate</name>
    </ligand>
</feature>
<comment type="catalytic activity">
    <reaction evidence="7 11 14">
        <text>meso-2,6-diaminopimelate + H(+) = L-lysine + CO2</text>
        <dbReference type="Rhea" id="RHEA:15101"/>
        <dbReference type="ChEBI" id="CHEBI:15378"/>
        <dbReference type="ChEBI" id="CHEBI:16526"/>
        <dbReference type="ChEBI" id="CHEBI:32551"/>
        <dbReference type="ChEBI" id="CHEBI:57791"/>
        <dbReference type="EC" id="4.1.1.20"/>
    </reaction>
</comment>
<keyword evidence="3 11" id="KW-0210">Decarboxylase</keyword>
<dbReference type="Gene3D" id="2.40.37.10">
    <property type="entry name" value="Lyase, Ornithine Decarboxylase, Chain A, domain 1"/>
    <property type="match status" value="1"/>
</dbReference>
<evidence type="ECO:0000256" key="5">
    <source>
        <dbReference type="ARBA" id="ARBA00023154"/>
    </source>
</evidence>
<feature type="domain" description="Orn/DAP/Arg decarboxylase 2 N-terminal" evidence="15">
    <location>
        <begin position="57"/>
        <end position="285"/>
    </location>
</feature>
<feature type="binding site" evidence="11">
    <location>
        <position position="318"/>
    </location>
    <ligand>
        <name>substrate</name>
    </ligand>
</feature>
<dbReference type="Pfam" id="PF02784">
    <property type="entry name" value="Orn_Arg_deC_N"/>
    <property type="match status" value="1"/>
</dbReference>
<evidence type="ECO:0000259" key="15">
    <source>
        <dbReference type="Pfam" id="PF02784"/>
    </source>
</evidence>
<dbReference type="HAMAP" id="MF_00197">
    <property type="entry name" value="DAP_epimerase"/>
    <property type="match status" value="1"/>
</dbReference>
<feature type="binding site" evidence="10">
    <location>
        <position position="515"/>
    </location>
    <ligand>
        <name>substrate</name>
    </ligand>
</feature>
<dbReference type="PROSITE" id="PS00879">
    <property type="entry name" value="ODR_DC_2_2"/>
    <property type="match status" value="1"/>
</dbReference>
<evidence type="ECO:0000313" key="17">
    <source>
        <dbReference type="Proteomes" id="UP000316925"/>
    </source>
</evidence>
<feature type="active site" evidence="13">
    <location>
        <position position="524"/>
    </location>
</feature>
<feature type="binding site" evidence="10">
    <location>
        <begin position="525"/>
        <end position="526"/>
    </location>
    <ligand>
        <name>substrate</name>
    </ligand>
</feature>
<dbReference type="InterPro" id="IPR001653">
    <property type="entry name" value="DAP_epimerase_DapF"/>
</dbReference>
<dbReference type="NCBIfam" id="TIGR01048">
    <property type="entry name" value="lysA"/>
    <property type="match status" value="1"/>
</dbReference>
<evidence type="ECO:0000256" key="1">
    <source>
        <dbReference type="ARBA" id="ARBA00001933"/>
    </source>
</evidence>
<dbReference type="Proteomes" id="UP000316925">
    <property type="component" value="Unassembled WGS sequence"/>
</dbReference>
<dbReference type="PRINTS" id="PR01179">
    <property type="entry name" value="ODADCRBXLASE"/>
</dbReference>
<keyword evidence="2 10" id="KW-0028">Amino-acid biosynthesis</keyword>
<dbReference type="PANTHER" id="PTHR43727">
    <property type="entry name" value="DIAMINOPIMELATE DECARBOXYLASE"/>
    <property type="match status" value="1"/>
</dbReference>
<feature type="site" description="Could be important to modulate the pK values of the two catalytic cysteine residues" evidence="10">
    <location>
        <position position="597"/>
    </location>
</feature>
<comment type="catalytic activity">
    <reaction evidence="10">
        <text>(2S,6S)-2,6-diaminopimelate = meso-2,6-diaminopimelate</text>
        <dbReference type="Rhea" id="RHEA:15393"/>
        <dbReference type="ChEBI" id="CHEBI:57609"/>
        <dbReference type="ChEBI" id="CHEBI:57791"/>
        <dbReference type="EC" id="5.1.1.7"/>
    </reaction>
</comment>
<evidence type="ECO:0000256" key="9">
    <source>
        <dbReference type="ARBA" id="ARBA00060983"/>
    </source>
</evidence>
<comment type="similarity">
    <text evidence="9 11">Belongs to the Orn/Lys/Arg decarboxylase class-II family. LysA subfamily.</text>
</comment>
<protein>
    <recommendedName>
        <fullName evidence="10 11">Multifunctional fusion protein</fullName>
    </recommendedName>
    <domain>
        <recommendedName>
            <fullName evidence="10">Diaminopimelate epimerase</fullName>
            <shortName evidence="10">DAP epimerase</shortName>
            <ecNumber evidence="10">5.1.1.7</ecNumber>
        </recommendedName>
        <alternativeName>
            <fullName evidence="10">PLP-independent amino acid racemase</fullName>
        </alternativeName>
    </domain>
    <domain>
        <recommendedName>
            <fullName evidence="11">Diaminopimelate decarboxylase</fullName>
            <shortName evidence="11">DAP decarboxylase</shortName>
            <shortName evidence="11">DAPDC</shortName>
            <ecNumber evidence="11">4.1.1.20</ecNumber>
        </recommendedName>
    </domain>
</protein>
<evidence type="ECO:0000256" key="3">
    <source>
        <dbReference type="ARBA" id="ARBA00022793"/>
    </source>
</evidence>
<comment type="pathway">
    <text evidence="8 11 14">Amino-acid biosynthesis; L-lysine biosynthesis via DAP pathway; L-lysine from DL-2,6-diaminopimelate: step 1/1.</text>
</comment>
<dbReference type="UniPathway" id="UPA00034">
    <property type="reaction ID" value="UER00025"/>
</dbReference>
<evidence type="ECO:0000256" key="13">
    <source>
        <dbReference type="PROSITE-ProRule" id="PRU10125"/>
    </source>
</evidence>
<feature type="active site" description="Proton donor" evidence="10">
    <location>
        <position position="524"/>
    </location>
</feature>
<keyword evidence="10" id="KW-0963">Cytoplasm</keyword>
<dbReference type="FunFam" id="2.40.37.10:FF:000003">
    <property type="entry name" value="Diaminopimelate decarboxylase"/>
    <property type="match status" value="1"/>
</dbReference>
<comment type="caution">
    <text evidence="10">Lacks conserved residue(s) required for the propagation of feature annotation.</text>
</comment>
<dbReference type="FunFam" id="3.20.20.10:FF:000003">
    <property type="entry name" value="Diaminopimelate decarboxylase"/>
    <property type="match status" value="1"/>
</dbReference>